<dbReference type="InterPro" id="IPR010359">
    <property type="entry name" value="IrrE_HExxH"/>
</dbReference>
<gene>
    <name evidence="2" type="ORF">CLOSTMETH_03465</name>
</gene>
<dbReference type="HOGENOM" id="CLU_1388144_0_0_9"/>
<feature type="domain" description="IrrE N-terminal-like" evidence="1">
    <location>
        <begin position="75"/>
        <end position="160"/>
    </location>
</feature>
<dbReference type="Proteomes" id="UP000003340">
    <property type="component" value="Unassembled WGS sequence"/>
</dbReference>
<evidence type="ECO:0000313" key="3">
    <source>
        <dbReference type="Proteomes" id="UP000003340"/>
    </source>
</evidence>
<accession>C0EHX0</accession>
<dbReference type="Pfam" id="PF06114">
    <property type="entry name" value="Peptidase_M78"/>
    <property type="match status" value="1"/>
</dbReference>
<evidence type="ECO:0000259" key="1">
    <source>
        <dbReference type="Pfam" id="PF06114"/>
    </source>
</evidence>
<dbReference type="AlphaFoldDB" id="C0EHX0"/>
<evidence type="ECO:0000313" key="2">
    <source>
        <dbReference type="EMBL" id="EEG28942.1"/>
    </source>
</evidence>
<comment type="caution">
    <text evidence="2">The sequence shown here is derived from an EMBL/GenBank/DDBJ whole genome shotgun (WGS) entry which is preliminary data.</text>
</comment>
<proteinExistence type="predicted"/>
<protein>
    <recommendedName>
        <fullName evidence="1">IrrE N-terminal-like domain-containing protein</fullName>
    </recommendedName>
</protein>
<name>C0EHX0_9FIRM</name>
<sequence length="191" mass="22033">MTDKPRCAVSAGKAVQLLLRQEITTLYTDVQLLELGQRVLFDSIDHYCQITGASLYQFTRRGALRDGCTICVGSRYIVLYNDVVYRSPDRLNWTLAHELGHICNGHGDDGWAEEAEANAFACELLMPEIVIRFLASRQRISYLDLQELFHVSGEAAQNRIRQLKRQREYCATGEERELLRKYLPLLRRIRL</sequence>
<reference evidence="2 3" key="1">
    <citation type="submission" date="2009-01" db="EMBL/GenBank/DDBJ databases">
        <authorList>
            <person name="Fulton L."/>
            <person name="Clifton S."/>
            <person name="Fulton B."/>
            <person name="Xu J."/>
            <person name="Minx P."/>
            <person name="Pepin K.H."/>
            <person name="Johnson M."/>
            <person name="Bhonagiri V."/>
            <person name="Nash W.E."/>
            <person name="Mardis E.R."/>
            <person name="Wilson R.K."/>
        </authorList>
    </citation>
    <scope>NUCLEOTIDE SEQUENCE [LARGE SCALE GENOMIC DNA]</scope>
    <source>
        <strain evidence="2 3">DSM 5476</strain>
    </source>
</reference>
<dbReference type="eggNOG" id="COG2856">
    <property type="taxonomic scope" value="Bacteria"/>
</dbReference>
<dbReference type="Gene3D" id="1.10.10.2910">
    <property type="match status" value="1"/>
</dbReference>
<dbReference type="STRING" id="537013.CLOSTMETH_03465"/>
<keyword evidence="3" id="KW-1185">Reference proteome</keyword>
<organism evidence="2 3">
    <name type="scientific">[Clostridium] methylpentosum DSM 5476</name>
    <dbReference type="NCBI Taxonomy" id="537013"/>
    <lineage>
        <taxon>Bacteria</taxon>
        <taxon>Bacillati</taxon>
        <taxon>Bacillota</taxon>
        <taxon>Clostridia</taxon>
        <taxon>Eubacteriales</taxon>
        <taxon>Oscillospiraceae</taxon>
        <taxon>Oscillospiraceae incertae sedis</taxon>
    </lineage>
</organism>
<dbReference type="EMBL" id="ACEC01000122">
    <property type="protein sequence ID" value="EEG28942.1"/>
    <property type="molecule type" value="Genomic_DNA"/>
</dbReference>
<reference evidence="2 3" key="2">
    <citation type="submission" date="2009-02" db="EMBL/GenBank/DDBJ databases">
        <title>Draft genome sequence of Clostridium methylpentosum (DSM 5476).</title>
        <authorList>
            <person name="Sudarsanam P."/>
            <person name="Ley R."/>
            <person name="Guruge J."/>
            <person name="Turnbaugh P.J."/>
            <person name="Mahowald M."/>
            <person name="Liep D."/>
            <person name="Gordon J."/>
        </authorList>
    </citation>
    <scope>NUCLEOTIDE SEQUENCE [LARGE SCALE GENOMIC DNA]</scope>
    <source>
        <strain evidence="2 3">DSM 5476</strain>
    </source>
</reference>